<dbReference type="Proteomes" id="UP000008827">
    <property type="component" value="Chromosome 4"/>
</dbReference>
<protein>
    <recommendedName>
        <fullName evidence="5">UBN2 domain-containing protein</fullName>
    </recommendedName>
</protein>
<dbReference type="EnsemblPlants" id="KRH63221">
    <property type="protein sequence ID" value="KRH63221"/>
    <property type="gene ID" value="GLYMA_04G161900"/>
</dbReference>
<evidence type="ECO:0008006" key="5">
    <source>
        <dbReference type="Google" id="ProtNLM"/>
    </source>
</evidence>
<dbReference type="Pfam" id="PF14223">
    <property type="entry name" value="Retrotran_gag_2"/>
    <property type="match status" value="1"/>
</dbReference>
<keyword evidence="4" id="KW-1185">Reference proteome</keyword>
<dbReference type="PANTHER" id="PTHR34676">
    <property type="entry name" value="DUF4219 DOMAIN-CONTAINING PROTEIN-RELATED"/>
    <property type="match status" value="1"/>
</dbReference>
<reference evidence="2 3" key="1">
    <citation type="journal article" date="2010" name="Nature">
        <title>Genome sequence of the palaeopolyploid soybean.</title>
        <authorList>
            <person name="Schmutz J."/>
            <person name="Cannon S.B."/>
            <person name="Schlueter J."/>
            <person name="Ma J."/>
            <person name="Mitros T."/>
            <person name="Nelson W."/>
            <person name="Hyten D.L."/>
            <person name="Song Q."/>
            <person name="Thelen J.J."/>
            <person name="Cheng J."/>
            <person name="Xu D."/>
            <person name="Hellsten U."/>
            <person name="May G.D."/>
            <person name="Yu Y."/>
            <person name="Sakurai T."/>
            <person name="Umezawa T."/>
            <person name="Bhattacharyya M.K."/>
            <person name="Sandhu D."/>
            <person name="Valliyodan B."/>
            <person name="Lindquist E."/>
            <person name="Peto M."/>
            <person name="Grant D."/>
            <person name="Shu S."/>
            <person name="Goodstein D."/>
            <person name="Barry K."/>
            <person name="Futrell-Griggs M."/>
            <person name="Abernathy B."/>
            <person name="Du J."/>
            <person name="Tian Z."/>
            <person name="Zhu L."/>
            <person name="Gill N."/>
            <person name="Joshi T."/>
            <person name="Libault M."/>
            <person name="Sethuraman A."/>
            <person name="Zhang X.-C."/>
            <person name="Shinozaki K."/>
            <person name="Nguyen H.T."/>
            <person name="Wing R.A."/>
            <person name="Cregan P."/>
            <person name="Specht J."/>
            <person name="Grimwood J."/>
            <person name="Rokhsar D."/>
            <person name="Stacey G."/>
            <person name="Shoemaker R.C."/>
            <person name="Jackson S.A."/>
        </authorList>
    </citation>
    <scope>NUCLEOTIDE SEQUENCE [LARGE SCALE GENOMIC DNA]</scope>
    <source>
        <strain evidence="3">cv. Williams 82</strain>
        <tissue evidence="2">Callus</tissue>
    </source>
</reference>
<reference evidence="3" key="2">
    <citation type="submission" date="2018-02" db="UniProtKB">
        <authorList>
            <consortium name="EnsemblPlants"/>
        </authorList>
    </citation>
    <scope>IDENTIFICATION</scope>
    <source>
        <strain evidence="3">Williams 82</strain>
    </source>
</reference>
<name>A0A0R0KGD3_SOYBN</name>
<evidence type="ECO:0000256" key="1">
    <source>
        <dbReference type="SAM" id="MobiDB-lite"/>
    </source>
</evidence>
<evidence type="ECO:0000313" key="4">
    <source>
        <dbReference type="Proteomes" id="UP000008827"/>
    </source>
</evidence>
<feature type="compositionally biased region" description="Acidic residues" evidence="1">
    <location>
        <begin position="172"/>
        <end position="186"/>
    </location>
</feature>
<accession>A0A0R0KGD3</accession>
<evidence type="ECO:0000313" key="2">
    <source>
        <dbReference type="EMBL" id="KRH63221.1"/>
    </source>
</evidence>
<proteinExistence type="predicted"/>
<dbReference type="PANTHER" id="PTHR34676:SF27">
    <property type="entry name" value="ASPARTYL-TRNA SYNTHETASE"/>
    <property type="match status" value="1"/>
</dbReference>
<dbReference type="InParanoid" id="A0A0R0KGD3"/>
<organism evidence="2">
    <name type="scientific">Glycine max</name>
    <name type="common">Soybean</name>
    <name type="synonym">Glycine hispida</name>
    <dbReference type="NCBI Taxonomy" id="3847"/>
    <lineage>
        <taxon>Eukaryota</taxon>
        <taxon>Viridiplantae</taxon>
        <taxon>Streptophyta</taxon>
        <taxon>Embryophyta</taxon>
        <taxon>Tracheophyta</taxon>
        <taxon>Spermatophyta</taxon>
        <taxon>Magnoliopsida</taxon>
        <taxon>eudicotyledons</taxon>
        <taxon>Gunneridae</taxon>
        <taxon>Pentapetalae</taxon>
        <taxon>rosids</taxon>
        <taxon>fabids</taxon>
        <taxon>Fabales</taxon>
        <taxon>Fabaceae</taxon>
        <taxon>Papilionoideae</taxon>
        <taxon>50 kb inversion clade</taxon>
        <taxon>NPAAA clade</taxon>
        <taxon>indigoferoid/millettioid clade</taxon>
        <taxon>Phaseoleae</taxon>
        <taxon>Glycine</taxon>
        <taxon>Glycine subgen. Soja</taxon>
    </lineage>
</organism>
<dbReference type="STRING" id="3847.A0A0R0KGD3"/>
<evidence type="ECO:0000313" key="3">
    <source>
        <dbReference type="EnsemblPlants" id="KRH63221"/>
    </source>
</evidence>
<gene>
    <name evidence="2" type="ORF">GLYMA_04G161900</name>
</gene>
<dbReference type="AlphaFoldDB" id="A0A0R0KGD3"/>
<feature type="region of interest" description="Disordered" evidence="1">
    <location>
        <begin position="164"/>
        <end position="186"/>
    </location>
</feature>
<reference evidence="2" key="3">
    <citation type="submission" date="2018-07" db="EMBL/GenBank/DDBJ databases">
        <title>WGS assembly of Glycine max.</title>
        <authorList>
            <person name="Schmutz J."/>
            <person name="Cannon S."/>
            <person name="Schlueter J."/>
            <person name="Ma J."/>
            <person name="Mitros T."/>
            <person name="Nelson W."/>
            <person name="Hyten D."/>
            <person name="Song Q."/>
            <person name="Thelen J."/>
            <person name="Cheng J."/>
            <person name="Xu D."/>
            <person name="Hellsten U."/>
            <person name="May G."/>
            <person name="Yu Y."/>
            <person name="Sakurai T."/>
            <person name="Umezawa T."/>
            <person name="Bhattacharyya M."/>
            <person name="Sandhu D."/>
            <person name="Valliyodan B."/>
            <person name="Lindquist E."/>
            <person name="Peto M."/>
            <person name="Grant D."/>
            <person name="Shu S."/>
            <person name="Goodstein D."/>
            <person name="Barry K."/>
            <person name="Futrell-Griggs M."/>
            <person name="Abernathy B."/>
            <person name="Du J."/>
            <person name="Tian Z."/>
            <person name="Zhu L."/>
            <person name="Gill N."/>
            <person name="Joshi T."/>
            <person name="Libault M."/>
            <person name="Sethuraman A."/>
            <person name="Zhang X."/>
            <person name="Shinozaki K."/>
            <person name="Nguyen H."/>
            <person name="Wing R."/>
            <person name="Cregan P."/>
            <person name="Specht J."/>
            <person name="Grimwood J."/>
            <person name="Rokhsar D."/>
            <person name="Stacey G."/>
            <person name="Shoemaker R."/>
            <person name="Jackson S."/>
        </authorList>
    </citation>
    <scope>NUCLEOTIDE SEQUENCE</scope>
    <source>
        <tissue evidence="2">Callus</tissue>
    </source>
</reference>
<dbReference type="EMBL" id="CM000837">
    <property type="protein sequence ID" value="KRH63221.1"/>
    <property type="molecule type" value="Genomic_DNA"/>
</dbReference>
<sequence length="205" mass="24222">MAHFESIHIDLWDVIEHGNYIPLDDQLNEIPRTSWTDAQRQSYRSAKQKWDKLALTYEGSPQVKCNKLNLLTYKYELFTMEDGEDIQAIFGRFQTILIELCCLNRIFVNYDNIDKILRSLSRKWRPQVIPLKTMKNLDSMSIEELIGTLKIQEQELQQDERFKKAINIGTPSDDESNDEGSDEDDQLAFISRKKRNMWKKRNESN</sequence>
<dbReference type="OMA" id="KEGMARD"/>
<dbReference type="Gramene" id="KRH63221">
    <property type="protein sequence ID" value="KRH63221"/>
    <property type="gene ID" value="GLYMA_04G161900"/>
</dbReference>